<accession>A0A7S4LDT4</accession>
<dbReference type="AlphaFoldDB" id="A0A7S4LDT4"/>
<sequence length="116" mass="13148">MQIECQLMRTKRILAGPAPLPSLRAGVLWPSHADCSFSLQTTTMKHYVLSQSLVHSCRMRMYVQGQKLMRRPRGISRPLTNPVGFEVTATPLLLMIGDWDGPCPKQFAEKLVQMKH</sequence>
<dbReference type="EMBL" id="HBJA01098507">
    <property type="protein sequence ID" value="CAE0822852.1"/>
    <property type="molecule type" value="Transcribed_RNA"/>
</dbReference>
<reference evidence="1" key="1">
    <citation type="submission" date="2021-01" db="EMBL/GenBank/DDBJ databases">
        <authorList>
            <person name="Corre E."/>
            <person name="Pelletier E."/>
            <person name="Niang G."/>
            <person name="Scheremetjew M."/>
            <person name="Finn R."/>
            <person name="Kale V."/>
            <person name="Holt S."/>
            <person name="Cochrane G."/>
            <person name="Meng A."/>
            <person name="Brown T."/>
            <person name="Cohen L."/>
        </authorList>
    </citation>
    <scope>NUCLEOTIDE SEQUENCE</scope>
    <source>
        <strain evidence="1">CCMP1594</strain>
    </source>
</reference>
<protein>
    <submittedName>
        <fullName evidence="1">Uncharacterized protein</fullName>
    </submittedName>
</protein>
<proteinExistence type="predicted"/>
<gene>
    <name evidence="1" type="ORF">EGYM00163_LOCUS34053</name>
</gene>
<organism evidence="1">
    <name type="scientific">Eutreptiella gymnastica</name>
    <dbReference type="NCBI Taxonomy" id="73025"/>
    <lineage>
        <taxon>Eukaryota</taxon>
        <taxon>Discoba</taxon>
        <taxon>Euglenozoa</taxon>
        <taxon>Euglenida</taxon>
        <taxon>Spirocuta</taxon>
        <taxon>Euglenophyceae</taxon>
        <taxon>Eutreptiales</taxon>
        <taxon>Eutreptiaceae</taxon>
        <taxon>Eutreptiella</taxon>
    </lineage>
</organism>
<name>A0A7S4LDT4_9EUGL</name>
<evidence type="ECO:0000313" key="1">
    <source>
        <dbReference type="EMBL" id="CAE0822852.1"/>
    </source>
</evidence>